<dbReference type="GO" id="GO:0032993">
    <property type="term" value="C:protein-DNA complex"/>
    <property type="evidence" value="ECO:0007669"/>
    <property type="project" value="TreeGrafter"/>
</dbReference>
<gene>
    <name evidence="6" type="ordered locus">BLASA_3415</name>
</gene>
<dbReference type="GO" id="GO:0003677">
    <property type="term" value="F:DNA binding"/>
    <property type="evidence" value="ECO:0007669"/>
    <property type="project" value="UniProtKB-KW"/>
</dbReference>
<dbReference type="PROSITE" id="PS50931">
    <property type="entry name" value="HTH_LYSR"/>
    <property type="match status" value="1"/>
</dbReference>
<dbReference type="SUPFAM" id="SSF46785">
    <property type="entry name" value="Winged helix' DNA-binding domain"/>
    <property type="match status" value="1"/>
</dbReference>
<protein>
    <submittedName>
        <fullName evidence="6">Transcriptional regulator, LysR family</fullName>
    </submittedName>
</protein>
<dbReference type="AlphaFoldDB" id="H6RSX9"/>
<dbReference type="Pfam" id="PF03466">
    <property type="entry name" value="LysR_substrate"/>
    <property type="match status" value="1"/>
</dbReference>
<dbReference type="PANTHER" id="PTHR30346:SF0">
    <property type="entry name" value="HCA OPERON TRANSCRIPTIONAL ACTIVATOR HCAR"/>
    <property type="match status" value="1"/>
</dbReference>
<sequence>MLEIRHLRYFLAVAEELHFGRAAKRLHISQPPLSKRISELERQLDVRLFHRLPTGVVLTDQGRAFLPYAQDALESVLKAESVLRRHSSERVGRIRIAFPPDTSAGLVATVSRGMWENGCDIEVLEASTAQQLDMLRTGAIDVGLVRHPYSAKQAVSSPALYKPLGVAVSRDHPIASRTTVDLADLAGQPLLIFPRDLAPDLHDSMLGACRKHGFVPQRIRYAARLVDALLVLEKSVMLTSAEATSLWPDVVWVPLTGEPLEWRTSVVVSDRPTGNDMLERTAALILEALVAQEGWRHLPSTPGLAPGAVEAPRPGAPTG</sequence>
<dbReference type="HOGENOM" id="CLU_039613_6_4_11"/>
<dbReference type="InterPro" id="IPR036390">
    <property type="entry name" value="WH_DNA-bd_sf"/>
</dbReference>
<reference evidence="7" key="2">
    <citation type="submission" date="2012-02" db="EMBL/GenBank/DDBJ databases">
        <title>Complete genome sequence of Blastococcus saxobsidens strain DD2.</title>
        <authorList>
            <person name="Genoscope."/>
        </authorList>
    </citation>
    <scope>NUCLEOTIDE SEQUENCE [LARGE SCALE GENOMIC DNA]</scope>
    <source>
        <strain evidence="7">DD2</strain>
    </source>
</reference>
<dbReference type="PANTHER" id="PTHR30346">
    <property type="entry name" value="TRANSCRIPTIONAL DUAL REGULATOR HCAR-RELATED"/>
    <property type="match status" value="1"/>
</dbReference>
<proteinExistence type="inferred from homology"/>
<dbReference type="Gene3D" id="1.10.10.10">
    <property type="entry name" value="Winged helix-like DNA-binding domain superfamily/Winged helix DNA-binding domain"/>
    <property type="match status" value="1"/>
</dbReference>
<dbReference type="GO" id="GO:0003700">
    <property type="term" value="F:DNA-binding transcription factor activity"/>
    <property type="evidence" value="ECO:0007669"/>
    <property type="project" value="InterPro"/>
</dbReference>
<organism evidence="6 7">
    <name type="scientific">Blastococcus saxobsidens (strain DD2)</name>
    <dbReference type="NCBI Taxonomy" id="1146883"/>
    <lineage>
        <taxon>Bacteria</taxon>
        <taxon>Bacillati</taxon>
        <taxon>Actinomycetota</taxon>
        <taxon>Actinomycetes</taxon>
        <taxon>Geodermatophilales</taxon>
        <taxon>Geodermatophilaceae</taxon>
        <taxon>Blastococcus</taxon>
    </lineage>
</organism>
<dbReference type="PRINTS" id="PR00039">
    <property type="entry name" value="HTHLYSR"/>
</dbReference>
<keyword evidence="7" id="KW-1185">Reference proteome</keyword>
<feature type="domain" description="HTH lysR-type" evidence="5">
    <location>
        <begin position="2"/>
        <end position="59"/>
    </location>
</feature>
<dbReference type="InterPro" id="IPR005119">
    <property type="entry name" value="LysR_subst-bd"/>
</dbReference>
<reference evidence="6 7" key="1">
    <citation type="journal article" date="2012" name="J. Bacteriol.">
        <title>Genome Sequence of Blastococcus saxobsidens DD2, a Stone-Inhabiting Bacterium.</title>
        <authorList>
            <person name="Chouaia B."/>
            <person name="Crotti E."/>
            <person name="Brusetti L."/>
            <person name="Daffonchio D."/>
            <person name="Essoussi I."/>
            <person name="Nouioui I."/>
            <person name="Sbissi I."/>
            <person name="Ghodhbane-Gtari F."/>
            <person name="Gtari M."/>
            <person name="Vacherie B."/>
            <person name="Barbe V."/>
            <person name="Medigue C."/>
            <person name="Gury J."/>
            <person name="Pujic P."/>
            <person name="Normand P."/>
        </authorList>
    </citation>
    <scope>NUCLEOTIDE SEQUENCE [LARGE SCALE GENOMIC DNA]</scope>
    <source>
        <strain evidence="6 7">DD2</strain>
    </source>
</reference>
<comment type="similarity">
    <text evidence="1">Belongs to the LysR transcriptional regulatory family.</text>
</comment>
<accession>H6RSX9</accession>
<keyword evidence="3" id="KW-0238">DNA-binding</keyword>
<evidence type="ECO:0000256" key="1">
    <source>
        <dbReference type="ARBA" id="ARBA00009437"/>
    </source>
</evidence>
<evidence type="ECO:0000313" key="7">
    <source>
        <dbReference type="Proteomes" id="UP000007517"/>
    </source>
</evidence>
<evidence type="ECO:0000256" key="4">
    <source>
        <dbReference type="ARBA" id="ARBA00023163"/>
    </source>
</evidence>
<keyword evidence="2" id="KW-0805">Transcription regulation</keyword>
<dbReference type="STRING" id="1146883.BLASA_3415"/>
<dbReference type="eggNOG" id="COG0583">
    <property type="taxonomic scope" value="Bacteria"/>
</dbReference>
<evidence type="ECO:0000256" key="2">
    <source>
        <dbReference type="ARBA" id="ARBA00023015"/>
    </source>
</evidence>
<dbReference type="FunFam" id="1.10.10.10:FF:000001">
    <property type="entry name" value="LysR family transcriptional regulator"/>
    <property type="match status" value="1"/>
</dbReference>
<evidence type="ECO:0000259" key="5">
    <source>
        <dbReference type="PROSITE" id="PS50931"/>
    </source>
</evidence>
<dbReference type="Gene3D" id="3.40.190.10">
    <property type="entry name" value="Periplasmic binding protein-like II"/>
    <property type="match status" value="2"/>
</dbReference>
<dbReference type="KEGG" id="bsd:BLASA_3415"/>
<dbReference type="Pfam" id="PF00126">
    <property type="entry name" value="HTH_1"/>
    <property type="match status" value="1"/>
</dbReference>
<dbReference type="RefSeq" id="WP_014377161.1">
    <property type="nucleotide sequence ID" value="NC_016943.1"/>
</dbReference>
<evidence type="ECO:0000256" key="3">
    <source>
        <dbReference type="ARBA" id="ARBA00023125"/>
    </source>
</evidence>
<dbReference type="CDD" id="cd08414">
    <property type="entry name" value="PBP2_LTTR_aromatics_like"/>
    <property type="match status" value="1"/>
</dbReference>
<dbReference type="OrthoDB" id="3176554at2"/>
<dbReference type="Proteomes" id="UP000007517">
    <property type="component" value="Chromosome"/>
</dbReference>
<dbReference type="InterPro" id="IPR036388">
    <property type="entry name" value="WH-like_DNA-bd_sf"/>
</dbReference>
<evidence type="ECO:0000313" key="6">
    <source>
        <dbReference type="EMBL" id="CCG04282.1"/>
    </source>
</evidence>
<dbReference type="InterPro" id="IPR000847">
    <property type="entry name" value="LysR_HTH_N"/>
</dbReference>
<keyword evidence="4" id="KW-0804">Transcription</keyword>
<name>H6RSX9_BLASD</name>
<dbReference type="EMBL" id="FO117623">
    <property type="protein sequence ID" value="CCG04282.1"/>
    <property type="molecule type" value="Genomic_DNA"/>
</dbReference>
<dbReference type="SUPFAM" id="SSF53850">
    <property type="entry name" value="Periplasmic binding protein-like II"/>
    <property type="match status" value="1"/>
</dbReference>